<feature type="coiled-coil region" evidence="1">
    <location>
        <begin position="560"/>
        <end position="587"/>
    </location>
</feature>
<dbReference type="AlphaFoldDB" id="A0A1G4IC46"/>
<evidence type="ECO:0000256" key="2">
    <source>
        <dbReference type="SAM" id="MobiDB-lite"/>
    </source>
</evidence>
<gene>
    <name evidence="3" type="ORF">TEOVI_000137200</name>
</gene>
<dbReference type="GeneID" id="92375312"/>
<comment type="caution">
    <text evidence="3">The sequence shown here is derived from an EMBL/GenBank/DDBJ whole genome shotgun (WGS) entry which is preliminary data.</text>
</comment>
<name>A0A1G4IC46_TRYEQ</name>
<feature type="region of interest" description="Disordered" evidence="2">
    <location>
        <begin position="349"/>
        <end position="406"/>
    </location>
</feature>
<keyword evidence="1" id="KW-0175">Coiled coil</keyword>
<evidence type="ECO:0000313" key="4">
    <source>
        <dbReference type="Proteomes" id="UP000195570"/>
    </source>
</evidence>
<dbReference type="EMBL" id="CZPT02001308">
    <property type="protein sequence ID" value="SCU69803.1"/>
    <property type="molecule type" value="Genomic_DNA"/>
</dbReference>
<dbReference type="Proteomes" id="UP000195570">
    <property type="component" value="Unassembled WGS sequence"/>
</dbReference>
<reference evidence="3" key="1">
    <citation type="submission" date="2016-09" db="EMBL/GenBank/DDBJ databases">
        <authorList>
            <person name="Hebert L."/>
            <person name="Moumen B."/>
        </authorList>
    </citation>
    <scope>NUCLEOTIDE SEQUENCE [LARGE SCALE GENOMIC DNA]</scope>
    <source>
        <strain evidence="3">OVI</strain>
    </source>
</reference>
<protein>
    <submittedName>
        <fullName evidence="3">Uncharacterized protein</fullName>
    </submittedName>
</protein>
<accession>A0A1G4IC46</accession>
<dbReference type="RefSeq" id="XP_067080707.1">
    <property type="nucleotide sequence ID" value="XM_067224606.1"/>
</dbReference>
<sequence length="742" mass="80634">MDPTLRTFCIIPHEARCTDFFDGVFEDGLVVRHDQCSGPHFFSHVLSPAHDAVGHVVDPLLARLRDGGNAALVVVLPEDDDEGGCGSKIIKGAVKAAGEKLEVAMDLFTRLLSAVFTGAQHPSQVLVSAISFRVKGTKARDLLKQQDIHWWEEVQRFDVNCGGLSSEWGAFVQLIHERHVHLIRGTLQRESVLLLRIELEGGGSLVVAEMGCDSGALLQLSLLLRSGGVGKSQTFQSCKFFTSAMRDFIPPAAVTHLVAIPDPQPAPRGSLRLIRFMSVIYYTTAEGRLRRKQVGASGGPSLSSSQVLLSATSFGPCGADDSVRGARQLERRESGQRCTQIPRGIENGSYASCLHKPSDKSSTARGSCAGSRDATMKGKISAAASPEVRETEINVGSSKKPMPKGEVLCDDTNLMGDVLTPGEKVDKRQIPAMCKPPNHSVQVNREDMKIPTAEGSSNGEEGMDRVRQVVSSLVLRVGKLEEGQGALRRATQEWHSKLNEAVKANQRLRERLQCGEGNNPLFSAPVEGTGESIPIKDAVRSPEKKVRGSDLNLTRDRDNNSALSWALEELRQRNASLELKLREVQRRSGCSNAACDGNPVAMNFATGPCDTVEAVATSLTGGCKSLLDQLGKMEKELKCRGASGKLRQEKCQLSECSLREHKEAVIALQNSVNDIIKRRYEGLESFGTAIPVAQTVEDFDKISDILTFELERGAHLRAFIPTFALLAMAVERLRLITEAADS</sequence>
<dbReference type="VEuPathDB" id="TriTrypDB:TEOVI_000137200"/>
<proteinExistence type="predicted"/>
<keyword evidence="4" id="KW-1185">Reference proteome</keyword>
<evidence type="ECO:0000256" key="1">
    <source>
        <dbReference type="SAM" id="Coils"/>
    </source>
</evidence>
<organism evidence="3 4">
    <name type="scientific">Trypanosoma equiperdum</name>
    <dbReference type="NCBI Taxonomy" id="5694"/>
    <lineage>
        <taxon>Eukaryota</taxon>
        <taxon>Discoba</taxon>
        <taxon>Euglenozoa</taxon>
        <taxon>Kinetoplastea</taxon>
        <taxon>Metakinetoplastina</taxon>
        <taxon>Trypanosomatida</taxon>
        <taxon>Trypanosomatidae</taxon>
        <taxon>Trypanosoma</taxon>
    </lineage>
</organism>
<evidence type="ECO:0000313" key="3">
    <source>
        <dbReference type="EMBL" id="SCU69803.1"/>
    </source>
</evidence>